<dbReference type="EMBL" id="CAHIKZ030000434">
    <property type="protein sequence ID" value="CAE1174121.1"/>
    <property type="molecule type" value="Genomic_DNA"/>
</dbReference>
<sequence>MDDTEKRHEAAVKIQRRWRAYIDIQVFKYYKSLINFRNQGHPALILRCINPREAGLIDAASGIKVRFRLAGPEFPPCIYYKIYTVRNIVDVCACSPKNYCHNSNKKKTANYINNKIGNNQEVCDGQTKWYNRTENNGWRLVSDRLLHNYGKNQQTWETQKTIIFHPSKLKRRQDVQKQRKARKIEWMKKMYEDGLLQSKIKESQYEELVNEAVTGIINTTNQYGLDKLSSWEVDELLDWTVSLNYDDYVNEWKQIGTTKNSQNILDNLFYSMSTTDPFELTLSSDPTSNH</sequence>
<dbReference type="OrthoDB" id="10253073at2759"/>
<name>A0A812B7M0_ACAPH</name>
<comment type="caution">
    <text evidence="1">The sequence shown here is derived from an EMBL/GenBank/DDBJ whole genome shotgun (WGS) entry which is preliminary data.</text>
</comment>
<accession>A0A812B7M0</accession>
<proteinExistence type="predicted"/>
<protein>
    <submittedName>
        <fullName evidence="1">Uncharacterized protein C11orf65 homolog,Uncharacterized protein C11orf65</fullName>
    </submittedName>
</protein>
<dbReference type="PANTHER" id="PTHR33504">
    <property type="entry name" value="NADH DEHYDROGENASE (UBIQUINONE) 1 BETA SUBCOMPLEX, 4"/>
    <property type="match status" value="1"/>
</dbReference>
<keyword evidence="2" id="KW-1185">Reference proteome</keyword>
<evidence type="ECO:0000313" key="2">
    <source>
        <dbReference type="Proteomes" id="UP000597762"/>
    </source>
</evidence>
<gene>
    <name evidence="1" type="ORF">SPHA_12956</name>
</gene>
<dbReference type="Proteomes" id="UP000597762">
    <property type="component" value="Unassembled WGS sequence"/>
</dbReference>
<dbReference type="PROSITE" id="PS50096">
    <property type="entry name" value="IQ"/>
    <property type="match status" value="1"/>
</dbReference>
<dbReference type="PANTHER" id="PTHR33504:SF2">
    <property type="entry name" value="PROTEIN MFI"/>
    <property type="match status" value="1"/>
</dbReference>
<evidence type="ECO:0000313" key="1">
    <source>
        <dbReference type="EMBL" id="CAE1174121.1"/>
    </source>
</evidence>
<reference evidence="1" key="1">
    <citation type="submission" date="2021-01" db="EMBL/GenBank/DDBJ databases">
        <authorList>
            <person name="Li R."/>
            <person name="Bekaert M."/>
        </authorList>
    </citation>
    <scope>NUCLEOTIDE SEQUENCE</scope>
    <source>
        <strain evidence="1">Farmed</strain>
    </source>
</reference>
<organism evidence="1 2">
    <name type="scientific">Acanthosepion pharaonis</name>
    <name type="common">Pharaoh cuttlefish</name>
    <name type="synonym">Sepia pharaonis</name>
    <dbReference type="NCBI Taxonomy" id="158019"/>
    <lineage>
        <taxon>Eukaryota</taxon>
        <taxon>Metazoa</taxon>
        <taxon>Spiralia</taxon>
        <taxon>Lophotrochozoa</taxon>
        <taxon>Mollusca</taxon>
        <taxon>Cephalopoda</taxon>
        <taxon>Coleoidea</taxon>
        <taxon>Decapodiformes</taxon>
        <taxon>Sepiida</taxon>
        <taxon>Sepiina</taxon>
        <taxon>Sepiidae</taxon>
        <taxon>Acanthosepion</taxon>
    </lineage>
</organism>
<dbReference type="AlphaFoldDB" id="A0A812B7M0"/>